<comment type="caution">
    <text evidence="1">The sequence shown here is derived from an EMBL/GenBank/DDBJ whole genome shotgun (WGS) entry which is preliminary data.</text>
</comment>
<name>W9UPK1_9GAMM</name>
<reference evidence="1 2" key="2">
    <citation type="journal article" date="2015" name="Syst. Appl. Microbiol.">
        <title>Nitrincola nitratireducens sp. nov. isolated from a haloalkaline crater lake.</title>
        <authorList>
            <person name="Singh A."/>
            <person name="Vaidya B."/>
            <person name="Tanuku N.R."/>
            <person name="Pinnaka A.K."/>
        </authorList>
    </citation>
    <scope>NUCLEOTIDE SEQUENCE [LARGE SCALE GENOMIC DNA]</scope>
    <source>
        <strain evidence="1 2">AK23</strain>
    </source>
</reference>
<evidence type="ECO:0000313" key="1">
    <source>
        <dbReference type="EMBL" id="EXJ09133.1"/>
    </source>
</evidence>
<proteinExistence type="predicted"/>
<keyword evidence="2" id="KW-1185">Reference proteome</keyword>
<sequence length="154" mass="17849">MLIPILKTHNTPYGDETWVLIHVEVQGEPEDAFDLMYERGYSKQQIQELFNVIDWMIQIPSTLDEDFLNAIYVIEEDKKMPYINTAEKVGLEKGRQEGRQETLRATAKSLIEIKFGELPEWVTRQLQEASANQLDTWIKNILTAESLESLLGKH</sequence>
<dbReference type="AlphaFoldDB" id="W9UPK1"/>
<dbReference type="OrthoDB" id="7025307at2"/>
<dbReference type="PANTHER" id="PTHR35586">
    <property type="entry name" value="SLL1691 PROTEIN"/>
    <property type="match status" value="1"/>
</dbReference>
<dbReference type="Proteomes" id="UP000019464">
    <property type="component" value="Unassembled WGS sequence"/>
</dbReference>
<protein>
    <recommendedName>
        <fullName evidence="3">DUF4351 domain-containing protein</fullName>
    </recommendedName>
</protein>
<dbReference type="PANTHER" id="PTHR35586:SF1">
    <property type="entry name" value="SLL1691 PROTEIN"/>
    <property type="match status" value="1"/>
</dbReference>
<accession>W9UPK1</accession>
<gene>
    <name evidence="1" type="ORF">D791_03920</name>
</gene>
<evidence type="ECO:0000313" key="2">
    <source>
        <dbReference type="Proteomes" id="UP000019464"/>
    </source>
</evidence>
<dbReference type="RefSeq" id="WP_051514671.1">
    <property type="nucleotide sequence ID" value="NZ_AONB01000032.1"/>
</dbReference>
<dbReference type="STRING" id="1229521.D791_03920"/>
<evidence type="ECO:0008006" key="3">
    <source>
        <dbReference type="Google" id="ProtNLM"/>
    </source>
</evidence>
<organism evidence="1 2">
    <name type="scientific">Nitrincola nitratireducens</name>
    <dbReference type="NCBI Taxonomy" id="1229521"/>
    <lineage>
        <taxon>Bacteria</taxon>
        <taxon>Pseudomonadati</taxon>
        <taxon>Pseudomonadota</taxon>
        <taxon>Gammaproteobacteria</taxon>
        <taxon>Oceanospirillales</taxon>
        <taxon>Oceanospirillaceae</taxon>
        <taxon>Nitrincola</taxon>
    </lineage>
</organism>
<reference evidence="2" key="1">
    <citation type="submission" date="2012-11" db="EMBL/GenBank/DDBJ databases">
        <authorList>
            <person name="Singh A."/>
            <person name="Pinnaka A.K."/>
            <person name="Vaidya B."/>
        </authorList>
    </citation>
    <scope>NUCLEOTIDE SEQUENCE [LARGE SCALE GENOMIC DNA]</scope>
    <source>
        <strain evidence="2">AK23</strain>
    </source>
</reference>
<dbReference type="EMBL" id="AONB01000032">
    <property type="protein sequence ID" value="EXJ09133.1"/>
    <property type="molecule type" value="Genomic_DNA"/>
</dbReference>